<evidence type="ECO:0000313" key="3">
    <source>
        <dbReference type="Proteomes" id="UP000799766"/>
    </source>
</evidence>
<dbReference type="AlphaFoldDB" id="A0A6A6NQ94"/>
<evidence type="ECO:0000313" key="2">
    <source>
        <dbReference type="EMBL" id="KAF2453945.1"/>
    </source>
</evidence>
<name>A0A6A6NQ94_9PEZI</name>
<dbReference type="Proteomes" id="UP000799766">
    <property type="component" value="Unassembled WGS sequence"/>
</dbReference>
<evidence type="ECO:0000256" key="1">
    <source>
        <dbReference type="SAM" id="MobiDB-lite"/>
    </source>
</evidence>
<feature type="compositionally biased region" description="Polar residues" evidence="1">
    <location>
        <begin position="126"/>
        <end position="141"/>
    </location>
</feature>
<proteinExistence type="predicted"/>
<feature type="region of interest" description="Disordered" evidence="1">
    <location>
        <begin position="123"/>
        <end position="152"/>
    </location>
</feature>
<sequence length="174" mass="18479">MSPDSGVVVVVVASRQYLYIPASRDTAGEGSAPDKASESAAQLPYEARRLKREGREGPCHGKRDWGRAPEVGSIVARSVADCQLIAGDAARAQSFPNLAGAGVAVTGSGRRWLASAAKPHARPLNLTRQGSGTRPCSPQNRRTLKPLDPWNRNMNWRAARAVAPDDGELSSPGQ</sequence>
<protein>
    <submittedName>
        <fullName evidence="2">Uncharacterized protein</fullName>
    </submittedName>
</protein>
<keyword evidence="3" id="KW-1185">Reference proteome</keyword>
<feature type="region of interest" description="Disordered" evidence="1">
    <location>
        <begin position="23"/>
        <end position="43"/>
    </location>
</feature>
<accession>A0A6A6NQ94</accession>
<gene>
    <name evidence="2" type="ORF">BDY21DRAFT_115323</name>
</gene>
<reference evidence="2" key="1">
    <citation type="journal article" date="2020" name="Stud. Mycol.">
        <title>101 Dothideomycetes genomes: a test case for predicting lifestyles and emergence of pathogens.</title>
        <authorList>
            <person name="Haridas S."/>
            <person name="Albert R."/>
            <person name="Binder M."/>
            <person name="Bloem J."/>
            <person name="Labutti K."/>
            <person name="Salamov A."/>
            <person name="Andreopoulos B."/>
            <person name="Baker S."/>
            <person name="Barry K."/>
            <person name="Bills G."/>
            <person name="Bluhm B."/>
            <person name="Cannon C."/>
            <person name="Castanera R."/>
            <person name="Culley D."/>
            <person name="Daum C."/>
            <person name="Ezra D."/>
            <person name="Gonzalez J."/>
            <person name="Henrissat B."/>
            <person name="Kuo A."/>
            <person name="Liang C."/>
            <person name="Lipzen A."/>
            <person name="Lutzoni F."/>
            <person name="Magnuson J."/>
            <person name="Mondo S."/>
            <person name="Nolan M."/>
            <person name="Ohm R."/>
            <person name="Pangilinan J."/>
            <person name="Park H.-J."/>
            <person name="Ramirez L."/>
            <person name="Alfaro M."/>
            <person name="Sun H."/>
            <person name="Tritt A."/>
            <person name="Yoshinaga Y."/>
            <person name="Zwiers L.-H."/>
            <person name="Turgeon B."/>
            <person name="Goodwin S."/>
            <person name="Spatafora J."/>
            <person name="Crous P."/>
            <person name="Grigoriev I."/>
        </authorList>
    </citation>
    <scope>NUCLEOTIDE SEQUENCE</scope>
    <source>
        <strain evidence="2">ATCC 16933</strain>
    </source>
</reference>
<dbReference type="EMBL" id="MU001694">
    <property type="protein sequence ID" value="KAF2453945.1"/>
    <property type="molecule type" value="Genomic_DNA"/>
</dbReference>
<organism evidence="2 3">
    <name type="scientific">Lineolata rhizophorae</name>
    <dbReference type="NCBI Taxonomy" id="578093"/>
    <lineage>
        <taxon>Eukaryota</taxon>
        <taxon>Fungi</taxon>
        <taxon>Dikarya</taxon>
        <taxon>Ascomycota</taxon>
        <taxon>Pezizomycotina</taxon>
        <taxon>Dothideomycetes</taxon>
        <taxon>Dothideomycetes incertae sedis</taxon>
        <taxon>Lineolatales</taxon>
        <taxon>Lineolataceae</taxon>
        <taxon>Lineolata</taxon>
    </lineage>
</organism>